<dbReference type="RefSeq" id="WP_166935527.1">
    <property type="nucleotide sequence ID" value="NZ_VWXC01000019.1"/>
</dbReference>
<protein>
    <submittedName>
        <fullName evidence="1">DUF2971 domain-containing protein</fullName>
    </submittedName>
</protein>
<evidence type="ECO:0000313" key="1">
    <source>
        <dbReference type="EMBL" id="NIG21186.1"/>
    </source>
</evidence>
<comment type="caution">
    <text evidence="1">The sequence shown here is derived from an EMBL/GenBank/DDBJ whole genome shotgun (WGS) entry which is preliminary data.</text>
</comment>
<sequence length="256" mass="29598">MNQQALLLKGIEDGVYPETLFKFRGISRGKQILKDCTFRFSSPTAFNDPFDCSLDEVASYKMSEIKNFFNKNNFGYANLPLDRRNLIKQDKSIVSKWVQDAKNKAVNSRGVLALSRDVNEILLWSHYADYHKGLAIELSLREDLDFFLGPRIIKYVDNYTPTNYLSDPEGTVDAILSKKHVKWEYEKEFRIYKTDSANIDISINPNAIKSVYFGLKAKQSEIDDVRSICSTQALSHVRFFQAEKVYGQFKLRFKLL</sequence>
<name>A0ABX0RUC1_9GAMM</name>
<dbReference type="EMBL" id="VWXC01000019">
    <property type="protein sequence ID" value="NIG21186.1"/>
    <property type="molecule type" value="Genomic_DNA"/>
</dbReference>
<organism evidence="1 2">
    <name type="scientific">Candidatus Pantoea communis</name>
    <dbReference type="NCBI Taxonomy" id="2608354"/>
    <lineage>
        <taxon>Bacteria</taxon>
        <taxon>Pseudomonadati</taxon>
        <taxon>Pseudomonadota</taxon>
        <taxon>Gammaproteobacteria</taxon>
        <taxon>Enterobacterales</taxon>
        <taxon>Erwiniaceae</taxon>
        <taxon>Pantoea</taxon>
    </lineage>
</organism>
<reference evidence="1 2" key="1">
    <citation type="journal article" date="2019" name="bioRxiv">
        <title>Bacteria contribute to plant secondary compound degradation in a generalist herbivore system.</title>
        <authorList>
            <person name="Francoeur C.B."/>
            <person name="Khadempour L."/>
            <person name="Moreira-Soto R.D."/>
            <person name="Gotting K."/>
            <person name="Book A.J."/>
            <person name="Pinto-Tomas A.A."/>
            <person name="Keefover-Ring K."/>
            <person name="Currie C.R."/>
        </authorList>
    </citation>
    <scope>NUCLEOTIDE SEQUENCE [LARGE SCALE GENOMIC DNA]</scope>
    <source>
        <strain evidence="1">Al-1710</strain>
    </source>
</reference>
<evidence type="ECO:0000313" key="2">
    <source>
        <dbReference type="Proteomes" id="UP001515780"/>
    </source>
</evidence>
<proteinExistence type="predicted"/>
<keyword evidence="2" id="KW-1185">Reference proteome</keyword>
<gene>
    <name evidence="1" type="ORF">F3J37_21140</name>
</gene>
<dbReference type="Proteomes" id="UP001515780">
    <property type="component" value="Unassembled WGS sequence"/>
</dbReference>
<accession>A0ABX0RUC1</accession>